<evidence type="ECO:0000259" key="7">
    <source>
        <dbReference type="PROSITE" id="PS51380"/>
    </source>
</evidence>
<evidence type="ECO:0000256" key="2">
    <source>
        <dbReference type="ARBA" id="ARBA00022692"/>
    </source>
</evidence>
<keyword evidence="3 5" id="KW-1133">Transmembrane helix</keyword>
<feature type="transmembrane region" description="Helical" evidence="5">
    <location>
        <begin position="461"/>
        <end position="482"/>
    </location>
</feature>
<feature type="signal peptide" evidence="6">
    <location>
        <begin position="1"/>
        <end position="33"/>
    </location>
</feature>
<dbReference type="AlphaFoldDB" id="A0ABD3QUZ0"/>
<evidence type="ECO:0000256" key="4">
    <source>
        <dbReference type="ARBA" id="ARBA00023136"/>
    </source>
</evidence>
<protein>
    <recommendedName>
        <fullName evidence="7">EXS domain-containing protein</fullName>
    </recommendedName>
</protein>
<feature type="chain" id="PRO_5044786505" description="EXS domain-containing protein" evidence="6">
    <location>
        <begin position="34"/>
        <end position="583"/>
    </location>
</feature>
<reference evidence="8 9" key="1">
    <citation type="submission" date="2024-10" db="EMBL/GenBank/DDBJ databases">
        <title>Updated reference genomes for cyclostephanoid diatoms.</title>
        <authorList>
            <person name="Roberts W.R."/>
            <person name="Alverson A.J."/>
        </authorList>
    </citation>
    <scope>NUCLEOTIDE SEQUENCE [LARGE SCALE GENOMIC DNA]</scope>
    <source>
        <strain evidence="8 9">AJA010-31</strain>
    </source>
</reference>
<keyword evidence="6" id="KW-0732">Signal</keyword>
<evidence type="ECO:0000256" key="1">
    <source>
        <dbReference type="ARBA" id="ARBA00004141"/>
    </source>
</evidence>
<name>A0ABD3QUZ0_9STRA</name>
<sequence>MRSPSTSPLSPSTKPSFLNRKLVLLFALILTLGLLNDVQDDVDEISETHSDGDNITERQHLALLTALSRHPPSLRVFRLILTSCFIMYCSALALWVWEKREVDEVGMLLFARLEEDHPDSECDQNVEKVGKAVDEEFRSDGAVMRRPRESPQPPSSTSVLGAALDISILSCACLICFTVASAEGGRYINAQILGNTISNGSNSNKIEESYLKVFCEATAPLFPLGLFCFAVYKALFPWKERGEIWITLVGMTVGAPFCEVTFRDGFIGDVITSAVRPLQDLLFTLFFLPLGLRAYWSSYTVDAAAIPIERNWIVHTLLLPACTLSPQWWRFCQNLRQSYDAKKRWPYLGNAFKYMFAAEVATFGMFDPSIKKNPVWICCFAMATLYQVWWDVFMDWNLFEWDYVGRRLALREERLYKRTWVYYLIFVINFLLRFVGMITLIPPVHLSRTTGLIVKTFPDYWMFLGPLAAGVEIFRRTVWALLRLEWEVIKTRKEAIDRQACITRNNHGETNEIELSGLEQESDMTPMTVGSSFKSLEIRHTLKSIRLSSMSDMNDVQILTELGVWATVFSGIAIIAAAHREVL</sequence>
<gene>
    <name evidence="8" type="ORF">ACHAWO_003381</name>
</gene>
<comment type="caution">
    <text evidence="8">The sequence shown here is derived from an EMBL/GenBank/DDBJ whole genome shotgun (WGS) entry which is preliminary data.</text>
</comment>
<evidence type="ECO:0000256" key="3">
    <source>
        <dbReference type="ARBA" id="ARBA00022989"/>
    </source>
</evidence>
<accession>A0ABD3QUZ0</accession>
<feature type="transmembrane region" description="Helical" evidence="5">
    <location>
        <begin position="76"/>
        <end position="97"/>
    </location>
</feature>
<keyword evidence="9" id="KW-1185">Reference proteome</keyword>
<evidence type="ECO:0000313" key="8">
    <source>
        <dbReference type="EMBL" id="KAL3803746.1"/>
    </source>
</evidence>
<proteinExistence type="predicted"/>
<keyword evidence="2 5" id="KW-0812">Transmembrane</keyword>
<dbReference type="PANTHER" id="PTHR10783">
    <property type="entry name" value="XENOTROPIC AND POLYTROPIC RETROVIRUS RECEPTOR 1-RELATED"/>
    <property type="match status" value="1"/>
</dbReference>
<dbReference type="Proteomes" id="UP001530400">
    <property type="component" value="Unassembled WGS sequence"/>
</dbReference>
<evidence type="ECO:0000313" key="9">
    <source>
        <dbReference type="Proteomes" id="UP001530400"/>
    </source>
</evidence>
<dbReference type="PROSITE" id="PS51380">
    <property type="entry name" value="EXS"/>
    <property type="match status" value="1"/>
</dbReference>
<organism evidence="8 9">
    <name type="scientific">Cyclotella atomus</name>
    <dbReference type="NCBI Taxonomy" id="382360"/>
    <lineage>
        <taxon>Eukaryota</taxon>
        <taxon>Sar</taxon>
        <taxon>Stramenopiles</taxon>
        <taxon>Ochrophyta</taxon>
        <taxon>Bacillariophyta</taxon>
        <taxon>Coscinodiscophyceae</taxon>
        <taxon>Thalassiosirophycidae</taxon>
        <taxon>Stephanodiscales</taxon>
        <taxon>Stephanodiscaceae</taxon>
        <taxon>Cyclotella</taxon>
    </lineage>
</organism>
<dbReference type="Pfam" id="PF03124">
    <property type="entry name" value="EXS"/>
    <property type="match status" value="1"/>
</dbReference>
<evidence type="ECO:0000256" key="6">
    <source>
        <dbReference type="SAM" id="SignalP"/>
    </source>
</evidence>
<dbReference type="EMBL" id="JALLPJ020000064">
    <property type="protein sequence ID" value="KAL3803746.1"/>
    <property type="molecule type" value="Genomic_DNA"/>
</dbReference>
<comment type="subcellular location">
    <subcellularLocation>
        <location evidence="1">Membrane</location>
        <topology evidence="1">Multi-pass membrane protein</topology>
    </subcellularLocation>
</comment>
<keyword evidence="4 5" id="KW-0472">Membrane</keyword>
<dbReference type="GO" id="GO:0016020">
    <property type="term" value="C:membrane"/>
    <property type="evidence" value="ECO:0007669"/>
    <property type="project" value="UniProtKB-SubCell"/>
</dbReference>
<dbReference type="PANTHER" id="PTHR10783:SF46">
    <property type="entry name" value="PROTEIN ERD1 HOMOLOG 2"/>
    <property type="match status" value="1"/>
</dbReference>
<feature type="domain" description="EXS" evidence="7">
    <location>
        <begin position="310"/>
        <end position="516"/>
    </location>
</feature>
<feature type="transmembrane region" description="Helical" evidence="5">
    <location>
        <begin position="558"/>
        <end position="578"/>
    </location>
</feature>
<feature type="transmembrane region" description="Helical" evidence="5">
    <location>
        <begin position="420"/>
        <end position="441"/>
    </location>
</feature>
<evidence type="ECO:0000256" key="5">
    <source>
        <dbReference type="SAM" id="Phobius"/>
    </source>
</evidence>
<dbReference type="InterPro" id="IPR004342">
    <property type="entry name" value="EXS_C"/>
</dbReference>